<reference evidence="3 4" key="1">
    <citation type="submission" date="2018-11" db="EMBL/GenBank/DDBJ databases">
        <title>Haplotype-resolved cattle genomes.</title>
        <authorList>
            <person name="Low W.Y."/>
            <person name="Tearle R."/>
            <person name="Bickhart D.M."/>
            <person name="Rosen B.D."/>
            <person name="Koren S."/>
            <person name="Rhie A."/>
            <person name="Hiendleder S."/>
            <person name="Phillippy A.M."/>
            <person name="Smith T.P.L."/>
            <person name="Williams J.L."/>
        </authorList>
    </citation>
    <scope>NUCLEOTIDE SEQUENCE [LARGE SCALE GENOMIC DNA]</scope>
</reference>
<dbReference type="OMA" id="NIQCESH"/>
<organism evidence="2 4">
    <name type="scientific">Bos indicus x Bos taurus</name>
    <name type="common">Hybrid cattle</name>
    <dbReference type="NCBI Taxonomy" id="30522"/>
    <lineage>
        <taxon>Eukaryota</taxon>
        <taxon>Metazoa</taxon>
        <taxon>Chordata</taxon>
        <taxon>Craniata</taxon>
        <taxon>Vertebrata</taxon>
        <taxon>Euteleostomi</taxon>
        <taxon>Mammalia</taxon>
        <taxon>Eutheria</taxon>
        <taxon>Laurasiatheria</taxon>
        <taxon>Artiodactyla</taxon>
        <taxon>Ruminantia</taxon>
        <taxon>Pecora</taxon>
        <taxon>Bovidae</taxon>
        <taxon>Bovinae</taxon>
        <taxon>Bos</taxon>
    </lineage>
</organism>
<keyword evidence="1" id="KW-0812">Transmembrane</keyword>
<dbReference type="Ensembl" id="ENSBIXT00000050781.1">
    <property type="protein sequence ID" value="ENSBIXP00000023033.1"/>
    <property type="gene ID" value="ENSBIXG00000001959.1"/>
</dbReference>
<dbReference type="Proteomes" id="UP000429181">
    <property type="component" value="Chromosome 6"/>
</dbReference>
<name>A0A4W2FKY4_BOBOX</name>
<proteinExistence type="predicted"/>
<dbReference type="Ensembl" id="ENSBIXT00005004719.1">
    <property type="protein sequence ID" value="ENSBIXP00005006264.1"/>
    <property type="gene ID" value="ENSBIXG00005011788.1"/>
</dbReference>
<feature type="transmembrane region" description="Helical" evidence="1">
    <location>
        <begin position="26"/>
        <end position="43"/>
    </location>
</feature>
<accession>A0A4W2FKY4</accession>
<reference evidence="2" key="2">
    <citation type="submission" date="2025-05" db="UniProtKB">
        <authorList>
            <consortium name="Ensembl"/>
        </authorList>
    </citation>
    <scope>IDENTIFICATION</scope>
</reference>
<evidence type="ECO:0000313" key="2">
    <source>
        <dbReference type="Ensembl" id="ENSBIXP00005006264.1"/>
    </source>
</evidence>
<evidence type="ECO:0000256" key="1">
    <source>
        <dbReference type="SAM" id="Phobius"/>
    </source>
</evidence>
<evidence type="ECO:0000313" key="3">
    <source>
        <dbReference type="Proteomes" id="UP000314981"/>
    </source>
</evidence>
<evidence type="ECO:0000313" key="4">
    <source>
        <dbReference type="Proteomes" id="UP000429181"/>
    </source>
</evidence>
<keyword evidence="1" id="KW-0472">Membrane</keyword>
<keyword evidence="1" id="KW-1133">Transmembrane helix</keyword>
<dbReference type="AlphaFoldDB" id="A0A4W2FKY4"/>
<protein>
    <submittedName>
        <fullName evidence="2">Uncharacterized protein</fullName>
    </submittedName>
</protein>
<dbReference type="GeneTree" id="ENSGT00950000185160"/>
<sequence length="66" mass="7843">HELSKCFIYTYKNILSCILNIQCENHVIICSALCMLYITYLSLKMFFQEMNTNLNVLDCIFTNFYV</sequence>
<dbReference type="Proteomes" id="UP000314981">
    <property type="component" value="Chromosome 6"/>
</dbReference>
<keyword evidence="3" id="KW-1185">Reference proteome</keyword>